<evidence type="ECO:0000256" key="1">
    <source>
        <dbReference type="SAM" id="Phobius"/>
    </source>
</evidence>
<reference evidence="2 3" key="1">
    <citation type="submission" date="2024-04" db="EMBL/GenBank/DDBJ databases">
        <authorList>
            <person name="Rising A."/>
            <person name="Reimegard J."/>
            <person name="Sonavane S."/>
            <person name="Akerstrom W."/>
            <person name="Nylinder S."/>
            <person name="Hedman E."/>
            <person name="Kallberg Y."/>
        </authorList>
    </citation>
    <scope>NUCLEOTIDE SEQUENCE [LARGE SCALE GENOMIC DNA]</scope>
</reference>
<dbReference type="AlphaFoldDB" id="A0AAV2AAZ2"/>
<keyword evidence="1" id="KW-1133">Transmembrane helix</keyword>
<organism evidence="2 3">
    <name type="scientific">Larinioides sclopetarius</name>
    <dbReference type="NCBI Taxonomy" id="280406"/>
    <lineage>
        <taxon>Eukaryota</taxon>
        <taxon>Metazoa</taxon>
        <taxon>Ecdysozoa</taxon>
        <taxon>Arthropoda</taxon>
        <taxon>Chelicerata</taxon>
        <taxon>Arachnida</taxon>
        <taxon>Araneae</taxon>
        <taxon>Araneomorphae</taxon>
        <taxon>Entelegynae</taxon>
        <taxon>Araneoidea</taxon>
        <taxon>Araneidae</taxon>
        <taxon>Larinioides</taxon>
    </lineage>
</organism>
<proteinExistence type="predicted"/>
<comment type="caution">
    <text evidence="2">The sequence shown here is derived from an EMBL/GenBank/DDBJ whole genome shotgun (WGS) entry which is preliminary data.</text>
</comment>
<keyword evidence="1" id="KW-0472">Membrane</keyword>
<sequence>TISIKPKKVSLNLTLFQFPFIVFLDVIIFLVFCWVLASMSDVCYYFIILSREFVQFYVEKFQHST</sequence>
<keyword evidence="1" id="KW-0812">Transmembrane</keyword>
<feature type="transmembrane region" description="Helical" evidence="1">
    <location>
        <begin position="20"/>
        <end position="47"/>
    </location>
</feature>
<gene>
    <name evidence="2" type="ORF">LARSCL_LOCUS11366</name>
</gene>
<dbReference type="EMBL" id="CAXIEN010000140">
    <property type="protein sequence ID" value="CAL1281098.1"/>
    <property type="molecule type" value="Genomic_DNA"/>
</dbReference>
<dbReference type="Proteomes" id="UP001497382">
    <property type="component" value="Unassembled WGS sequence"/>
</dbReference>
<accession>A0AAV2AAZ2</accession>
<feature type="non-terminal residue" evidence="2">
    <location>
        <position position="1"/>
    </location>
</feature>
<evidence type="ECO:0000313" key="3">
    <source>
        <dbReference type="Proteomes" id="UP001497382"/>
    </source>
</evidence>
<name>A0AAV2AAZ2_9ARAC</name>
<evidence type="ECO:0000313" key="2">
    <source>
        <dbReference type="EMBL" id="CAL1281098.1"/>
    </source>
</evidence>
<keyword evidence="3" id="KW-1185">Reference proteome</keyword>
<protein>
    <submittedName>
        <fullName evidence="2">Uncharacterized protein</fullName>
    </submittedName>
</protein>